<dbReference type="STRING" id="660518.SAMN05216218_101271"/>
<feature type="region of interest" description="Disordered" evidence="1">
    <location>
        <begin position="1"/>
        <end position="25"/>
    </location>
</feature>
<reference evidence="3" key="1">
    <citation type="submission" date="2016-10" db="EMBL/GenBank/DDBJ databases">
        <authorList>
            <person name="Varghese N."/>
            <person name="Submissions S."/>
        </authorList>
    </citation>
    <scope>NUCLEOTIDE SEQUENCE [LARGE SCALE GENOMIC DNA]</scope>
    <source>
        <strain evidence="3">IBRC-M 10760</strain>
    </source>
</reference>
<evidence type="ECO:0000256" key="1">
    <source>
        <dbReference type="SAM" id="MobiDB-lite"/>
    </source>
</evidence>
<organism evidence="2 3">
    <name type="scientific">Halorientalis regularis</name>
    <dbReference type="NCBI Taxonomy" id="660518"/>
    <lineage>
        <taxon>Archaea</taxon>
        <taxon>Methanobacteriati</taxon>
        <taxon>Methanobacteriota</taxon>
        <taxon>Stenosarchaea group</taxon>
        <taxon>Halobacteria</taxon>
        <taxon>Halobacteriales</taxon>
        <taxon>Haloarculaceae</taxon>
        <taxon>Halorientalis</taxon>
    </lineage>
</organism>
<gene>
    <name evidence="2" type="ORF">SAMN05216218_101271</name>
</gene>
<proteinExistence type="predicted"/>
<dbReference type="AlphaFoldDB" id="A0A1G7FMX9"/>
<protein>
    <submittedName>
        <fullName evidence="2">Uncharacterized protein</fullName>
    </submittedName>
</protein>
<sequence length="108" mass="11944">MTAAADNVADGREPVASDGEPTVRDVVGDAVDTAPEQIAYRENVGTLDAPEEQWHRYETVAELPDRAFDGWDELYVYTETHVYHWVAGGFAQGPERVPRDPESLPDGE</sequence>
<dbReference type="Proteomes" id="UP000199076">
    <property type="component" value="Unassembled WGS sequence"/>
</dbReference>
<name>A0A1G7FMX9_9EURY</name>
<dbReference type="RefSeq" id="WP_139171021.1">
    <property type="nucleotide sequence ID" value="NZ_FNBK01000001.1"/>
</dbReference>
<evidence type="ECO:0000313" key="3">
    <source>
        <dbReference type="Proteomes" id="UP000199076"/>
    </source>
</evidence>
<evidence type="ECO:0000313" key="2">
    <source>
        <dbReference type="EMBL" id="SDE77307.1"/>
    </source>
</evidence>
<keyword evidence="3" id="KW-1185">Reference proteome</keyword>
<accession>A0A1G7FMX9</accession>
<dbReference type="EMBL" id="FNBK01000001">
    <property type="protein sequence ID" value="SDE77307.1"/>
    <property type="molecule type" value="Genomic_DNA"/>
</dbReference>
<dbReference type="OrthoDB" id="225464at2157"/>
<feature type="compositionally biased region" description="Basic and acidic residues" evidence="1">
    <location>
        <begin position="9"/>
        <end position="25"/>
    </location>
</feature>